<sequence>MNIKKIAFSGVAAAMILGSAVASAAGTSSATIGYYDTGANGSAINMLGAVSLQGYNSASSDNTLWVNLKRRDGGIDNVVTNTHLNKSQSTNWNYQTGAQSYQYYINLDPNGTLYDSCIGSGSATN</sequence>
<protein>
    <submittedName>
        <fullName evidence="2">Uncharacterized protein</fullName>
    </submittedName>
</protein>
<organism evidence="2 3">
    <name type="scientific">Saccharibacillus endophyticus</name>
    <dbReference type="NCBI Taxonomy" id="2060666"/>
    <lineage>
        <taxon>Bacteria</taxon>
        <taxon>Bacillati</taxon>
        <taxon>Bacillota</taxon>
        <taxon>Bacilli</taxon>
        <taxon>Bacillales</taxon>
        <taxon>Paenibacillaceae</taxon>
        <taxon>Saccharibacillus</taxon>
    </lineage>
</organism>
<reference evidence="3" key="1">
    <citation type="journal article" date="2019" name="Int. J. Syst. Evol. Microbiol.">
        <title>The Global Catalogue of Microorganisms (GCM) 10K type strain sequencing project: providing services to taxonomists for standard genome sequencing and annotation.</title>
        <authorList>
            <consortium name="The Broad Institute Genomics Platform"/>
            <consortium name="The Broad Institute Genome Sequencing Center for Infectious Disease"/>
            <person name="Wu L."/>
            <person name="Ma J."/>
        </authorList>
    </citation>
    <scope>NUCLEOTIDE SEQUENCE [LARGE SCALE GENOMIC DNA]</scope>
    <source>
        <strain evidence="3">CCM 8702</strain>
    </source>
</reference>
<comment type="caution">
    <text evidence="2">The sequence shown here is derived from an EMBL/GenBank/DDBJ whole genome shotgun (WGS) entry which is preliminary data.</text>
</comment>
<accession>A0ABQ1ZXK2</accession>
<dbReference type="Proteomes" id="UP000605427">
    <property type="component" value="Unassembled WGS sequence"/>
</dbReference>
<keyword evidence="3" id="KW-1185">Reference proteome</keyword>
<evidence type="ECO:0000313" key="2">
    <source>
        <dbReference type="EMBL" id="GGH79242.1"/>
    </source>
</evidence>
<evidence type="ECO:0000313" key="3">
    <source>
        <dbReference type="Proteomes" id="UP000605427"/>
    </source>
</evidence>
<gene>
    <name evidence="2" type="ORF">GCM10007362_25740</name>
</gene>
<feature type="chain" id="PRO_5045786626" evidence="1">
    <location>
        <begin position="25"/>
        <end position="125"/>
    </location>
</feature>
<evidence type="ECO:0000256" key="1">
    <source>
        <dbReference type="SAM" id="SignalP"/>
    </source>
</evidence>
<dbReference type="RefSeq" id="WP_172243965.1">
    <property type="nucleotide sequence ID" value="NZ_BMDD01000003.1"/>
</dbReference>
<dbReference type="EMBL" id="BMDD01000003">
    <property type="protein sequence ID" value="GGH79242.1"/>
    <property type="molecule type" value="Genomic_DNA"/>
</dbReference>
<keyword evidence="1" id="KW-0732">Signal</keyword>
<proteinExistence type="predicted"/>
<name>A0ABQ1ZXK2_9BACL</name>
<feature type="signal peptide" evidence="1">
    <location>
        <begin position="1"/>
        <end position="24"/>
    </location>
</feature>